<evidence type="ECO:0000259" key="1">
    <source>
        <dbReference type="PROSITE" id="PS50011"/>
    </source>
</evidence>
<dbReference type="PROSITE" id="PS50011">
    <property type="entry name" value="PROTEIN_KINASE_DOM"/>
    <property type="match status" value="1"/>
</dbReference>
<reference evidence="2" key="1">
    <citation type="journal article" date="2020" name="Stud. Mycol.">
        <title>101 Dothideomycetes genomes: a test case for predicting lifestyles and emergence of pathogens.</title>
        <authorList>
            <person name="Haridas S."/>
            <person name="Albert R."/>
            <person name="Binder M."/>
            <person name="Bloem J."/>
            <person name="Labutti K."/>
            <person name="Salamov A."/>
            <person name="Andreopoulos B."/>
            <person name="Baker S."/>
            <person name="Barry K."/>
            <person name="Bills G."/>
            <person name="Bluhm B."/>
            <person name="Cannon C."/>
            <person name="Castanera R."/>
            <person name="Culley D."/>
            <person name="Daum C."/>
            <person name="Ezra D."/>
            <person name="Gonzalez J."/>
            <person name="Henrissat B."/>
            <person name="Kuo A."/>
            <person name="Liang C."/>
            <person name="Lipzen A."/>
            <person name="Lutzoni F."/>
            <person name="Magnuson J."/>
            <person name="Mondo S."/>
            <person name="Nolan M."/>
            <person name="Ohm R."/>
            <person name="Pangilinan J."/>
            <person name="Park H.-J."/>
            <person name="Ramirez L."/>
            <person name="Alfaro M."/>
            <person name="Sun H."/>
            <person name="Tritt A."/>
            <person name="Yoshinaga Y."/>
            <person name="Zwiers L.-H."/>
            <person name="Turgeon B."/>
            <person name="Goodwin S."/>
            <person name="Spatafora J."/>
            <person name="Crous P."/>
            <person name="Grigoriev I."/>
        </authorList>
    </citation>
    <scope>NUCLEOTIDE SEQUENCE</scope>
    <source>
        <strain evidence="2">CBS 115976</strain>
    </source>
</reference>
<name>A0A6A6UCC8_9PEZI</name>
<evidence type="ECO:0000313" key="2">
    <source>
        <dbReference type="EMBL" id="KAF2669540.1"/>
    </source>
</evidence>
<dbReference type="InterPro" id="IPR011009">
    <property type="entry name" value="Kinase-like_dom_sf"/>
</dbReference>
<dbReference type="Proteomes" id="UP000799302">
    <property type="component" value="Unassembled WGS sequence"/>
</dbReference>
<dbReference type="OrthoDB" id="4062651at2759"/>
<dbReference type="InterPro" id="IPR000719">
    <property type="entry name" value="Prot_kinase_dom"/>
</dbReference>
<evidence type="ECO:0000313" key="3">
    <source>
        <dbReference type="Proteomes" id="UP000799302"/>
    </source>
</evidence>
<dbReference type="GO" id="GO:0004672">
    <property type="term" value="F:protein kinase activity"/>
    <property type="evidence" value="ECO:0007669"/>
    <property type="project" value="InterPro"/>
</dbReference>
<dbReference type="SUPFAM" id="SSF56112">
    <property type="entry name" value="Protein kinase-like (PK-like)"/>
    <property type="match status" value="1"/>
</dbReference>
<dbReference type="Pfam" id="PF00069">
    <property type="entry name" value="Pkinase"/>
    <property type="match status" value="1"/>
</dbReference>
<organism evidence="2 3">
    <name type="scientific">Microthyrium microscopicum</name>
    <dbReference type="NCBI Taxonomy" id="703497"/>
    <lineage>
        <taxon>Eukaryota</taxon>
        <taxon>Fungi</taxon>
        <taxon>Dikarya</taxon>
        <taxon>Ascomycota</taxon>
        <taxon>Pezizomycotina</taxon>
        <taxon>Dothideomycetes</taxon>
        <taxon>Dothideomycetes incertae sedis</taxon>
        <taxon>Microthyriales</taxon>
        <taxon>Microthyriaceae</taxon>
        <taxon>Microthyrium</taxon>
    </lineage>
</organism>
<feature type="domain" description="Protein kinase" evidence="1">
    <location>
        <begin position="125"/>
        <end position="348"/>
    </location>
</feature>
<dbReference type="EMBL" id="MU004235">
    <property type="protein sequence ID" value="KAF2669540.1"/>
    <property type="molecule type" value="Genomic_DNA"/>
</dbReference>
<dbReference type="AlphaFoldDB" id="A0A6A6UCC8"/>
<accession>A0A6A6UCC8</accession>
<gene>
    <name evidence="2" type="ORF">BT63DRAFT_263871</name>
</gene>
<keyword evidence="3" id="KW-1185">Reference proteome</keyword>
<proteinExistence type="predicted"/>
<sequence length="348" mass="39085">MLPCLYEIGPTWSSNKNTDVELNVLIGNKHVQVELKAEKFESSPKLHNEYLLHVQRSDPDYFPEAGDDDELDTDPIKDFYSWAMEPFSTMFHEMDPLDQDRQYTLQDCLYPEKVLYTLQADGDILSPVQLPSTSSFRNVGVRLPEAQSNLNSLFPVFSPKEIHVPLAPGTNTLPTQLNKVYVGGERPFYHFKRLLSGDVSMTVTEISTYAKILAAALGEEVRISRLFGLVKDEQTSRIVGLLLSYIECGPHGPLSCERRTLTDISLCKKWLDQISNSLHALHANNIAWGDAKPANVVIDEHDDAYLIDFGGGYTAGWVDKELQNTIEGDLQSLSRIAKFLTPEVKHAT</sequence>
<protein>
    <recommendedName>
        <fullName evidence="1">Protein kinase domain-containing protein</fullName>
    </recommendedName>
</protein>
<dbReference type="Gene3D" id="1.10.510.10">
    <property type="entry name" value="Transferase(Phosphotransferase) domain 1"/>
    <property type="match status" value="1"/>
</dbReference>
<dbReference type="GO" id="GO:0005524">
    <property type="term" value="F:ATP binding"/>
    <property type="evidence" value="ECO:0007669"/>
    <property type="project" value="InterPro"/>
</dbReference>